<feature type="region of interest" description="Disordered" evidence="1">
    <location>
        <begin position="209"/>
        <end position="243"/>
    </location>
</feature>
<feature type="transmembrane region" description="Helical" evidence="2">
    <location>
        <begin position="6"/>
        <end position="24"/>
    </location>
</feature>
<organism evidence="3 4">
    <name type="scientific">Lactobacillus bombicola</name>
    <dbReference type="NCBI Taxonomy" id="1505723"/>
    <lineage>
        <taxon>Bacteria</taxon>
        <taxon>Bacillati</taxon>
        <taxon>Bacillota</taxon>
        <taxon>Bacilli</taxon>
        <taxon>Lactobacillales</taxon>
        <taxon>Lactobacillaceae</taxon>
        <taxon>Lactobacillus</taxon>
    </lineage>
</organism>
<proteinExistence type="predicted"/>
<evidence type="ECO:0000313" key="3">
    <source>
        <dbReference type="EMBL" id="SFD37599.1"/>
    </source>
</evidence>
<dbReference type="RefSeq" id="WP_090092564.1">
    <property type="nucleotide sequence ID" value="NZ_CBCRVU010000002.1"/>
</dbReference>
<keyword evidence="2" id="KW-1133">Transmembrane helix</keyword>
<name>A0A1I1RTE4_9LACO</name>
<keyword evidence="2" id="KW-0472">Membrane</keyword>
<evidence type="ECO:0000256" key="2">
    <source>
        <dbReference type="SAM" id="Phobius"/>
    </source>
</evidence>
<dbReference type="EMBL" id="FOMN01000002">
    <property type="protein sequence ID" value="SFD37599.1"/>
    <property type="molecule type" value="Genomic_DNA"/>
</dbReference>
<reference evidence="4" key="1">
    <citation type="submission" date="2016-10" db="EMBL/GenBank/DDBJ databases">
        <authorList>
            <person name="Varghese N."/>
            <person name="Submissions S."/>
        </authorList>
    </citation>
    <scope>NUCLEOTIDE SEQUENCE [LARGE SCALE GENOMIC DNA]</scope>
    <source>
        <strain evidence="4">R-53102</strain>
    </source>
</reference>
<protein>
    <submittedName>
        <fullName evidence="3">Uncharacterized protein</fullName>
    </submittedName>
</protein>
<evidence type="ECO:0000313" key="4">
    <source>
        <dbReference type="Proteomes" id="UP000199599"/>
    </source>
</evidence>
<dbReference type="STRING" id="1505723.SAMN04487792_0569"/>
<dbReference type="InterPro" id="IPR011990">
    <property type="entry name" value="TPR-like_helical_dom_sf"/>
</dbReference>
<gene>
    <name evidence="3" type="ORF">SAMN04487792_0569</name>
</gene>
<dbReference type="Gene3D" id="1.25.40.10">
    <property type="entry name" value="Tetratricopeptide repeat domain"/>
    <property type="match status" value="1"/>
</dbReference>
<dbReference type="AlphaFoldDB" id="A0A1I1RTE4"/>
<dbReference type="Proteomes" id="UP000199599">
    <property type="component" value="Unassembled WGS sequence"/>
</dbReference>
<sequence>MKKTTIWTIVAAVVVVLGGSFFFVKQNSTNNQVEASYNQAITHGKKAVANKNYAEASNKFKQALNIKKTKQAAAYKSQADNMLVTIKYAQDGKYDQALKAINQVITKSNGYPVLTKQGEKLKSLVEDVEDDYKHEIKPIFATASQAEADKQYLKAIEQYQKVLNLPYIGDKYYQKYKNIAQAGIKKDKKAATNGKSAIQGYAAISGNGSSSNNHAKSNNAQNSIGATGNAGKTGEGSMGNHQVNGKTVAKNQIAQLRKRVGKLGYDAMSWSPQDLIDLYRSSKRANPNLITKKDVQKYLKP</sequence>
<feature type="compositionally biased region" description="Low complexity" evidence="1">
    <location>
        <begin position="209"/>
        <end position="223"/>
    </location>
</feature>
<evidence type="ECO:0000256" key="1">
    <source>
        <dbReference type="SAM" id="MobiDB-lite"/>
    </source>
</evidence>
<keyword evidence="2" id="KW-0812">Transmembrane</keyword>
<accession>A0A1I1RTE4</accession>